<proteinExistence type="predicted"/>
<gene>
    <name evidence="3" type="ORF">HGA10_25985</name>
</gene>
<accession>A0A846WBT2</accession>
<dbReference type="AlphaFoldDB" id="A0A846WBT2"/>
<keyword evidence="2" id="KW-0472">Membrane</keyword>
<feature type="region of interest" description="Disordered" evidence="1">
    <location>
        <begin position="1"/>
        <end position="75"/>
    </location>
</feature>
<evidence type="ECO:0008006" key="5">
    <source>
        <dbReference type="Google" id="ProtNLM"/>
    </source>
</evidence>
<keyword evidence="4" id="KW-1185">Reference proteome</keyword>
<feature type="compositionally biased region" description="Acidic residues" evidence="1">
    <location>
        <begin position="195"/>
        <end position="205"/>
    </location>
</feature>
<evidence type="ECO:0000313" key="3">
    <source>
        <dbReference type="EMBL" id="NKX90741.1"/>
    </source>
</evidence>
<evidence type="ECO:0000313" key="4">
    <source>
        <dbReference type="Proteomes" id="UP000572007"/>
    </source>
</evidence>
<evidence type="ECO:0000256" key="1">
    <source>
        <dbReference type="SAM" id="MobiDB-lite"/>
    </source>
</evidence>
<keyword evidence="2" id="KW-0812">Transmembrane</keyword>
<comment type="caution">
    <text evidence="3">The sequence shown here is derived from an EMBL/GenBank/DDBJ whole genome shotgun (WGS) entry which is preliminary data.</text>
</comment>
<feature type="compositionally biased region" description="Low complexity" evidence="1">
    <location>
        <begin position="7"/>
        <end position="56"/>
    </location>
</feature>
<dbReference type="Proteomes" id="UP000572007">
    <property type="component" value="Unassembled WGS sequence"/>
</dbReference>
<protein>
    <recommendedName>
        <fullName evidence="5">DUF4878 domain-containing protein</fullName>
    </recommendedName>
</protein>
<evidence type="ECO:0000256" key="2">
    <source>
        <dbReference type="SAM" id="Phobius"/>
    </source>
</evidence>
<dbReference type="SUPFAM" id="SSF81995">
    <property type="entry name" value="beta-sandwich domain of Sec23/24"/>
    <property type="match status" value="1"/>
</dbReference>
<feature type="region of interest" description="Disordered" evidence="1">
    <location>
        <begin position="195"/>
        <end position="214"/>
    </location>
</feature>
<keyword evidence="2" id="KW-1133">Transmembrane helix</keyword>
<dbReference type="EMBL" id="JAAXOM010000007">
    <property type="protein sequence ID" value="NKX90741.1"/>
    <property type="molecule type" value="Genomic_DNA"/>
</dbReference>
<organism evidence="3 4">
    <name type="scientific">Nocardia coubleae</name>
    <dbReference type="NCBI Taxonomy" id="356147"/>
    <lineage>
        <taxon>Bacteria</taxon>
        <taxon>Bacillati</taxon>
        <taxon>Actinomycetota</taxon>
        <taxon>Actinomycetes</taxon>
        <taxon>Mycobacteriales</taxon>
        <taxon>Nocardiaceae</taxon>
        <taxon>Nocardia</taxon>
    </lineage>
</organism>
<sequence length="226" mass="23445">MTDPSDGFGQQPQPGQPQQGQPQAGQPQGGQPQPGQPQAGQPQGGHPQAGQPQAGYPGAGGPPPGGFGAQAGPPPKKKRTGLFIGLGVLALVVLGLLAAGVVLTVQGRTPLASDDKKIEVAIRDFYDTLDSDGFIAASELACAADRAEIENLTPEQRRQFDTATVSVRIDDVRDIVITGDDAEATVVGQLTLSVEGEEPDTEDSTEEHLTKEDGTWKICSAPANKH</sequence>
<dbReference type="RefSeq" id="WP_067641534.1">
    <property type="nucleotide sequence ID" value="NZ_JAAXOM010000007.1"/>
</dbReference>
<reference evidence="3 4" key="1">
    <citation type="submission" date="2020-04" db="EMBL/GenBank/DDBJ databases">
        <title>MicrobeNet Type strains.</title>
        <authorList>
            <person name="Nicholson A.C."/>
        </authorList>
    </citation>
    <scope>NUCLEOTIDE SEQUENCE [LARGE SCALE GENOMIC DNA]</scope>
    <source>
        <strain evidence="3 4">DSM 44960</strain>
    </source>
</reference>
<name>A0A846WBT2_9NOCA</name>
<feature type="transmembrane region" description="Helical" evidence="2">
    <location>
        <begin position="82"/>
        <end position="103"/>
    </location>
</feature>